<dbReference type="GO" id="GO:0016853">
    <property type="term" value="F:isomerase activity"/>
    <property type="evidence" value="ECO:0007669"/>
    <property type="project" value="UniProtKB-KW"/>
</dbReference>
<evidence type="ECO:0000256" key="1">
    <source>
        <dbReference type="ARBA" id="ARBA00005564"/>
    </source>
</evidence>
<dbReference type="SUPFAM" id="SSF51004">
    <property type="entry name" value="C-terminal (heme d1) domain of cytochrome cd1-nitrite reductase"/>
    <property type="match status" value="1"/>
</dbReference>
<dbReference type="InterPro" id="IPR011048">
    <property type="entry name" value="Haem_d1_sf"/>
</dbReference>
<dbReference type="OrthoDB" id="9972196at2759"/>
<dbReference type="InterPro" id="IPR019405">
    <property type="entry name" value="Lactonase_7-beta_prop"/>
</dbReference>
<organism evidence="2 3">
    <name type="scientific">Calocera viscosa (strain TUFC12733)</name>
    <dbReference type="NCBI Taxonomy" id="1330018"/>
    <lineage>
        <taxon>Eukaryota</taxon>
        <taxon>Fungi</taxon>
        <taxon>Dikarya</taxon>
        <taxon>Basidiomycota</taxon>
        <taxon>Agaricomycotina</taxon>
        <taxon>Dacrymycetes</taxon>
        <taxon>Dacrymycetales</taxon>
        <taxon>Dacrymycetaceae</taxon>
        <taxon>Calocera</taxon>
    </lineage>
</organism>
<dbReference type="InterPro" id="IPR050282">
    <property type="entry name" value="Cycloisomerase_2"/>
</dbReference>
<dbReference type="AlphaFoldDB" id="A0A167RJH5"/>
<proteinExistence type="inferred from homology"/>
<keyword evidence="2" id="KW-0413">Isomerase</keyword>
<keyword evidence="3" id="KW-1185">Reference proteome</keyword>
<dbReference type="Gene3D" id="2.130.10.10">
    <property type="entry name" value="YVTN repeat-like/Quinoprotein amine dehydrogenase"/>
    <property type="match status" value="1"/>
</dbReference>
<gene>
    <name evidence="2" type="ORF">CALVIDRAFT_533300</name>
</gene>
<dbReference type="GO" id="GO:0017057">
    <property type="term" value="F:6-phosphogluconolactonase activity"/>
    <property type="evidence" value="ECO:0007669"/>
    <property type="project" value="TreeGrafter"/>
</dbReference>
<sequence length="353" mass="37061">MPVLLTSSYSQELTHLAFSPAAGTLLKTGTTPSGGSMSWLSLSPVDPALLVGTNETAQGEVRAFRIALRGEEVSLTPEGGVQSTAGHSPAHHKVLEDGSAVLAANYMTGTLITIPLSPSGLQAPTTPLLKFPFIGPGPNPGRQESSHPHEVFQRSGSEVLIPDLGADKIWRLAPSATGWEIGGEIPLPPGSGPRHVQVVASDLYVLNELNNSLSHYTLPQALGTSASLHSSLPCTLLETKGGAAELLLHPSGGYLYATNRDSKHPKGDTVAIFKLQASLLALGAKEAKWVKEVHTGLVHIRGAVIREYEGKVYLVAAGKDGGGVKAFEVTEGGEDLKEVAQVDVENVTGFVWL</sequence>
<dbReference type="Proteomes" id="UP000076738">
    <property type="component" value="Unassembled WGS sequence"/>
</dbReference>
<accession>A0A167RJH5</accession>
<reference evidence="2 3" key="1">
    <citation type="journal article" date="2016" name="Mol. Biol. Evol.">
        <title>Comparative Genomics of Early-Diverging Mushroom-Forming Fungi Provides Insights into the Origins of Lignocellulose Decay Capabilities.</title>
        <authorList>
            <person name="Nagy L.G."/>
            <person name="Riley R."/>
            <person name="Tritt A."/>
            <person name="Adam C."/>
            <person name="Daum C."/>
            <person name="Floudas D."/>
            <person name="Sun H."/>
            <person name="Yadav J.S."/>
            <person name="Pangilinan J."/>
            <person name="Larsson K.H."/>
            <person name="Matsuura K."/>
            <person name="Barry K."/>
            <person name="Labutti K."/>
            <person name="Kuo R."/>
            <person name="Ohm R.A."/>
            <person name="Bhattacharya S.S."/>
            <person name="Shirouzu T."/>
            <person name="Yoshinaga Y."/>
            <person name="Martin F.M."/>
            <person name="Grigoriev I.V."/>
            <person name="Hibbett D.S."/>
        </authorList>
    </citation>
    <scope>NUCLEOTIDE SEQUENCE [LARGE SCALE GENOMIC DNA]</scope>
    <source>
        <strain evidence="2 3">TUFC12733</strain>
    </source>
</reference>
<name>A0A167RJH5_CALVF</name>
<dbReference type="Pfam" id="PF10282">
    <property type="entry name" value="Lactonase"/>
    <property type="match status" value="1"/>
</dbReference>
<dbReference type="STRING" id="1330018.A0A167RJH5"/>
<comment type="similarity">
    <text evidence="1">Belongs to the cycloisomerase 2 family.</text>
</comment>
<dbReference type="PANTHER" id="PTHR30344">
    <property type="entry name" value="6-PHOSPHOGLUCONOLACTONASE-RELATED"/>
    <property type="match status" value="1"/>
</dbReference>
<dbReference type="PANTHER" id="PTHR30344:SF7">
    <property type="entry name" value="DUF2415 DOMAIN-CONTAINING PROTEIN"/>
    <property type="match status" value="1"/>
</dbReference>
<evidence type="ECO:0000313" key="3">
    <source>
        <dbReference type="Proteomes" id="UP000076738"/>
    </source>
</evidence>
<dbReference type="InterPro" id="IPR015943">
    <property type="entry name" value="WD40/YVTN_repeat-like_dom_sf"/>
</dbReference>
<evidence type="ECO:0000313" key="2">
    <source>
        <dbReference type="EMBL" id="KZP00978.1"/>
    </source>
</evidence>
<dbReference type="EMBL" id="KV417268">
    <property type="protein sequence ID" value="KZP00978.1"/>
    <property type="molecule type" value="Genomic_DNA"/>
</dbReference>
<protein>
    <submittedName>
        <fullName evidence="2">Putative isomerase YbhE</fullName>
    </submittedName>
</protein>